<keyword evidence="2" id="KW-1185">Reference proteome</keyword>
<organism evidence="1 2">
    <name type="scientific">Nesidiocoris tenuis</name>
    <dbReference type="NCBI Taxonomy" id="355587"/>
    <lineage>
        <taxon>Eukaryota</taxon>
        <taxon>Metazoa</taxon>
        <taxon>Ecdysozoa</taxon>
        <taxon>Arthropoda</taxon>
        <taxon>Hexapoda</taxon>
        <taxon>Insecta</taxon>
        <taxon>Pterygota</taxon>
        <taxon>Neoptera</taxon>
        <taxon>Paraneoptera</taxon>
        <taxon>Hemiptera</taxon>
        <taxon>Heteroptera</taxon>
        <taxon>Panheteroptera</taxon>
        <taxon>Cimicomorpha</taxon>
        <taxon>Miridae</taxon>
        <taxon>Dicyphina</taxon>
        <taxon>Nesidiocoris</taxon>
    </lineage>
</organism>
<reference evidence="1 2" key="1">
    <citation type="submission" date="2020-02" db="EMBL/GenBank/DDBJ databases">
        <authorList>
            <person name="Ferguson B K."/>
        </authorList>
    </citation>
    <scope>NUCLEOTIDE SEQUENCE [LARGE SCALE GENOMIC DNA]</scope>
</reference>
<proteinExistence type="predicted"/>
<dbReference type="EMBL" id="CADCXU010027267">
    <property type="protein sequence ID" value="CAB0014116.1"/>
    <property type="molecule type" value="Genomic_DNA"/>
</dbReference>
<accession>A0A6H5H986</accession>
<feature type="non-terminal residue" evidence="1">
    <location>
        <position position="1"/>
    </location>
</feature>
<dbReference type="AlphaFoldDB" id="A0A6H5H986"/>
<name>A0A6H5H986_9HEMI</name>
<dbReference type="Proteomes" id="UP000479000">
    <property type="component" value="Unassembled WGS sequence"/>
</dbReference>
<sequence>EGRGACQLEPHAKAQGDSQVQGCYITFDIHVSEKTSEVADEFNYEIVVRRTVRFGSCWRSAAVPPQAALCQDESADLSCTMTKSLLPQPPQPHLLRFLSSFAPRGKSPRGTKFPVSHWPHNAQLYRSLLTSCTLSLGNSFYFHTAEYNIRILEIRI</sequence>
<evidence type="ECO:0000313" key="2">
    <source>
        <dbReference type="Proteomes" id="UP000479000"/>
    </source>
</evidence>
<gene>
    <name evidence="1" type="ORF">NTEN_LOCUS18614</name>
</gene>
<protein>
    <submittedName>
        <fullName evidence="1">Uncharacterized protein</fullName>
    </submittedName>
</protein>
<evidence type="ECO:0000313" key="1">
    <source>
        <dbReference type="EMBL" id="CAB0014116.1"/>
    </source>
</evidence>